<organism evidence="1 2">
    <name type="scientific">Ancylobacter polymorphus</name>
    <dbReference type="NCBI Taxonomy" id="223390"/>
    <lineage>
        <taxon>Bacteria</taxon>
        <taxon>Pseudomonadati</taxon>
        <taxon>Pseudomonadota</taxon>
        <taxon>Alphaproteobacteria</taxon>
        <taxon>Hyphomicrobiales</taxon>
        <taxon>Xanthobacteraceae</taxon>
        <taxon>Ancylobacter</taxon>
    </lineage>
</organism>
<sequence length="67" mass="7640">MKVKIFRHSDSAQLETVINGWLEQNPAIEYVSADYQMFFKPGGPSTVGSITVHHDPVAIYSVLLWYR</sequence>
<protein>
    <submittedName>
        <fullName evidence="1">Uncharacterized protein</fullName>
    </submittedName>
</protein>
<dbReference type="AlphaFoldDB" id="A0A9E6ZX66"/>
<proteinExistence type="predicted"/>
<name>A0A9E6ZX66_9HYPH</name>
<reference evidence="1" key="1">
    <citation type="submission" date="2021-09" db="EMBL/GenBank/DDBJ databases">
        <title>Network and meta-omics reveal the key degrader and cooperation patterns in an efficient 1,4-dioxane-degrading microbial community.</title>
        <authorList>
            <person name="Dai C."/>
        </authorList>
    </citation>
    <scope>NUCLEOTIDE SEQUENCE</scope>
    <source>
        <strain evidence="1">ZM13</strain>
    </source>
</reference>
<evidence type="ECO:0000313" key="2">
    <source>
        <dbReference type="Proteomes" id="UP000831684"/>
    </source>
</evidence>
<dbReference type="EMBL" id="CP083239">
    <property type="protein sequence ID" value="UOK70260.1"/>
    <property type="molecule type" value="Genomic_DNA"/>
</dbReference>
<dbReference type="KEGG" id="apol:K9D25_16210"/>
<gene>
    <name evidence="1" type="ORF">K9D25_16210</name>
</gene>
<evidence type="ECO:0000313" key="1">
    <source>
        <dbReference type="EMBL" id="UOK70260.1"/>
    </source>
</evidence>
<accession>A0A9E6ZX66</accession>
<dbReference type="Proteomes" id="UP000831684">
    <property type="component" value="Chromosome"/>
</dbReference>
<dbReference type="RefSeq" id="WP_244376664.1">
    <property type="nucleotide sequence ID" value="NZ_CP083239.1"/>
</dbReference>